<comment type="caution">
    <text evidence="1">The sequence shown here is derived from an EMBL/GenBank/DDBJ whole genome shotgun (WGS) entry which is preliminary data.</text>
</comment>
<keyword evidence="2" id="KW-1185">Reference proteome</keyword>
<proteinExistence type="predicted"/>
<gene>
    <name evidence="1" type="ORF">CEXT_199921</name>
</gene>
<accession>A0AAV4P8Y3</accession>
<organism evidence="1 2">
    <name type="scientific">Caerostris extrusa</name>
    <name type="common">Bark spider</name>
    <name type="synonym">Caerostris bankana</name>
    <dbReference type="NCBI Taxonomy" id="172846"/>
    <lineage>
        <taxon>Eukaryota</taxon>
        <taxon>Metazoa</taxon>
        <taxon>Ecdysozoa</taxon>
        <taxon>Arthropoda</taxon>
        <taxon>Chelicerata</taxon>
        <taxon>Arachnida</taxon>
        <taxon>Araneae</taxon>
        <taxon>Araneomorphae</taxon>
        <taxon>Entelegynae</taxon>
        <taxon>Araneoidea</taxon>
        <taxon>Araneidae</taxon>
        <taxon>Caerostris</taxon>
    </lineage>
</organism>
<evidence type="ECO:0000313" key="2">
    <source>
        <dbReference type="Proteomes" id="UP001054945"/>
    </source>
</evidence>
<evidence type="ECO:0000313" key="1">
    <source>
        <dbReference type="EMBL" id="GIX92463.1"/>
    </source>
</evidence>
<dbReference type="Proteomes" id="UP001054945">
    <property type="component" value="Unassembled WGS sequence"/>
</dbReference>
<sequence>MATPTSTAQCTGNGGDYEVLLKNPSDNLSKFHAIYGLTTLPYHIPNDDIPDTFELTEFKPTCLQIHKIKNSGNRRLKLKNRNWIFRLCDI</sequence>
<reference evidence="1 2" key="1">
    <citation type="submission" date="2021-06" db="EMBL/GenBank/DDBJ databases">
        <title>Caerostris extrusa draft genome.</title>
        <authorList>
            <person name="Kono N."/>
            <person name="Arakawa K."/>
        </authorList>
    </citation>
    <scope>NUCLEOTIDE SEQUENCE [LARGE SCALE GENOMIC DNA]</scope>
</reference>
<dbReference type="EMBL" id="BPLR01004129">
    <property type="protein sequence ID" value="GIX92463.1"/>
    <property type="molecule type" value="Genomic_DNA"/>
</dbReference>
<dbReference type="AlphaFoldDB" id="A0AAV4P8Y3"/>
<protein>
    <submittedName>
        <fullName evidence="1">Uncharacterized protein</fullName>
    </submittedName>
</protein>
<name>A0AAV4P8Y3_CAEEX</name>